<evidence type="ECO:0000256" key="2">
    <source>
        <dbReference type="ARBA" id="ARBA00023125"/>
    </source>
</evidence>
<dbReference type="GO" id="GO:0003700">
    <property type="term" value="F:DNA-binding transcription factor activity"/>
    <property type="evidence" value="ECO:0007669"/>
    <property type="project" value="TreeGrafter"/>
</dbReference>
<evidence type="ECO:0000256" key="3">
    <source>
        <dbReference type="ARBA" id="ARBA00023163"/>
    </source>
</evidence>
<proteinExistence type="predicted"/>
<sequence>MRPTIYDVAQVAGVSIATVSKVINKTGNISEKTRLHVKNVIKEMEYEPSSIASALSKKKTKTIGIIVPNIANPFYGEITRLLEQIANRHDYSIILSSTYNHPEREKQYIRFLLQKEVDAIIIGTELLSDQVIKKLNKRNIPIAKLSVPIEEKNVISVTTDNYAGGYLAARYLYENGHLTTKIIGDLTRQSECDRVAGFRAFYKEKGIVISDDQIISREPLFEEESPFIDLVLKGAEKVTAIFSTTDFQAVLTMNALHELGYSIPNDYSVIGFDNTMYAKLSQPTLTTIEQPIREMTELLFQQLLCAIETEEMTYKVNVFTPRLIERQSVCNIHKNSSYR</sequence>
<organism evidence="5 6">
    <name type="scientific">Ureibacillus massiliensis 4400831 = CIP 108448 = CCUG 49529</name>
    <dbReference type="NCBI Taxonomy" id="1211035"/>
    <lineage>
        <taxon>Bacteria</taxon>
        <taxon>Bacillati</taxon>
        <taxon>Bacillota</taxon>
        <taxon>Bacilli</taxon>
        <taxon>Bacillales</taxon>
        <taxon>Caryophanaceae</taxon>
        <taxon>Ureibacillus</taxon>
    </lineage>
</organism>
<keyword evidence="3" id="KW-0804">Transcription</keyword>
<evidence type="ECO:0000313" key="6">
    <source>
        <dbReference type="Proteomes" id="UP000030595"/>
    </source>
</evidence>
<dbReference type="GO" id="GO:0000976">
    <property type="term" value="F:transcription cis-regulatory region binding"/>
    <property type="evidence" value="ECO:0007669"/>
    <property type="project" value="TreeGrafter"/>
</dbReference>
<dbReference type="PROSITE" id="PS50932">
    <property type="entry name" value="HTH_LACI_2"/>
    <property type="match status" value="1"/>
</dbReference>
<dbReference type="RefSeq" id="WP_036179406.1">
    <property type="nucleotide sequence ID" value="NZ_AVCZ01000049.1"/>
</dbReference>
<dbReference type="PANTHER" id="PTHR30146">
    <property type="entry name" value="LACI-RELATED TRANSCRIPTIONAL REPRESSOR"/>
    <property type="match status" value="1"/>
</dbReference>
<dbReference type="InterPro" id="IPR046335">
    <property type="entry name" value="LacI/GalR-like_sensor"/>
</dbReference>
<evidence type="ECO:0000259" key="4">
    <source>
        <dbReference type="PROSITE" id="PS50932"/>
    </source>
</evidence>
<dbReference type="EMBL" id="JPVQ01000049">
    <property type="protein sequence ID" value="KGR89354.1"/>
    <property type="molecule type" value="Genomic_DNA"/>
</dbReference>
<dbReference type="InterPro" id="IPR028082">
    <property type="entry name" value="Peripla_BP_I"/>
</dbReference>
<reference evidence="5 6" key="1">
    <citation type="submission" date="2014-02" db="EMBL/GenBank/DDBJ databases">
        <title>Draft genome sequence of Lysinibacillus massiliensis CCUG 49529.</title>
        <authorList>
            <person name="Zhang F."/>
            <person name="Wang G."/>
            <person name="Zhang L."/>
        </authorList>
    </citation>
    <scope>NUCLEOTIDE SEQUENCE [LARGE SCALE GENOMIC DNA]</scope>
    <source>
        <strain evidence="5 6">CCUG 49529</strain>
    </source>
</reference>
<dbReference type="Pfam" id="PF00356">
    <property type="entry name" value="LacI"/>
    <property type="match status" value="1"/>
</dbReference>
<dbReference type="PRINTS" id="PR00036">
    <property type="entry name" value="HTHLACI"/>
</dbReference>
<dbReference type="CDD" id="cd01392">
    <property type="entry name" value="HTH_LacI"/>
    <property type="match status" value="1"/>
</dbReference>
<feature type="domain" description="HTH lacI-type" evidence="4">
    <location>
        <begin position="3"/>
        <end position="57"/>
    </location>
</feature>
<dbReference type="InterPro" id="IPR010982">
    <property type="entry name" value="Lambda_DNA-bd_dom_sf"/>
</dbReference>
<dbReference type="PROSITE" id="PS00356">
    <property type="entry name" value="HTH_LACI_1"/>
    <property type="match status" value="1"/>
</dbReference>
<comment type="caution">
    <text evidence="5">The sequence shown here is derived from an EMBL/GenBank/DDBJ whole genome shotgun (WGS) entry which is preliminary data.</text>
</comment>
<keyword evidence="1" id="KW-0805">Transcription regulation</keyword>
<dbReference type="Pfam" id="PF13377">
    <property type="entry name" value="Peripla_BP_3"/>
    <property type="match status" value="1"/>
</dbReference>
<dbReference type="SMART" id="SM00354">
    <property type="entry name" value="HTH_LACI"/>
    <property type="match status" value="1"/>
</dbReference>
<dbReference type="eggNOG" id="COG1609">
    <property type="taxonomic scope" value="Bacteria"/>
</dbReference>
<dbReference type="Gene3D" id="1.10.260.40">
    <property type="entry name" value="lambda repressor-like DNA-binding domains"/>
    <property type="match status" value="1"/>
</dbReference>
<protein>
    <submittedName>
        <fullName evidence="5">Transcriptional regulator</fullName>
    </submittedName>
</protein>
<keyword evidence="6" id="KW-1185">Reference proteome</keyword>
<dbReference type="SUPFAM" id="SSF53822">
    <property type="entry name" value="Periplasmic binding protein-like I"/>
    <property type="match status" value="1"/>
</dbReference>
<evidence type="ECO:0000256" key="1">
    <source>
        <dbReference type="ARBA" id="ARBA00023015"/>
    </source>
</evidence>
<dbReference type="Proteomes" id="UP000030595">
    <property type="component" value="Unassembled WGS sequence"/>
</dbReference>
<dbReference type="Gene3D" id="3.40.50.2300">
    <property type="match status" value="2"/>
</dbReference>
<accession>A0A0A3IX64</accession>
<name>A0A0A3IX64_9BACL</name>
<dbReference type="InterPro" id="IPR000843">
    <property type="entry name" value="HTH_LacI"/>
</dbReference>
<dbReference type="PANTHER" id="PTHR30146:SF109">
    <property type="entry name" value="HTH-TYPE TRANSCRIPTIONAL REGULATOR GALS"/>
    <property type="match status" value="1"/>
</dbReference>
<evidence type="ECO:0000313" key="5">
    <source>
        <dbReference type="EMBL" id="KGR89354.1"/>
    </source>
</evidence>
<dbReference type="OrthoDB" id="9796186at2"/>
<dbReference type="AlphaFoldDB" id="A0A0A3IX64"/>
<dbReference type="SUPFAM" id="SSF47413">
    <property type="entry name" value="lambda repressor-like DNA-binding domains"/>
    <property type="match status" value="1"/>
</dbReference>
<keyword evidence="2" id="KW-0238">DNA-binding</keyword>
<gene>
    <name evidence="5" type="ORF">CD30_17225</name>
</gene>